<evidence type="ECO:0000313" key="3">
    <source>
        <dbReference type="Proteomes" id="UP001153076"/>
    </source>
</evidence>
<accession>A0A9Q1GT96</accession>
<reference evidence="2" key="1">
    <citation type="submission" date="2022-04" db="EMBL/GenBank/DDBJ databases">
        <title>Carnegiea gigantea Genome sequencing and assembly v2.</title>
        <authorList>
            <person name="Copetti D."/>
            <person name="Sanderson M.J."/>
            <person name="Burquez A."/>
            <person name="Wojciechowski M.F."/>
        </authorList>
    </citation>
    <scope>NUCLEOTIDE SEQUENCE</scope>
    <source>
        <strain evidence="2">SGP5-SGP5p</strain>
        <tissue evidence="2">Aerial part</tissue>
    </source>
</reference>
<dbReference type="Proteomes" id="UP001153076">
    <property type="component" value="Unassembled WGS sequence"/>
</dbReference>
<gene>
    <name evidence="2" type="ORF">Cgig2_023876</name>
</gene>
<dbReference type="AlphaFoldDB" id="A0A9Q1GT96"/>
<organism evidence="2 3">
    <name type="scientific">Carnegiea gigantea</name>
    <dbReference type="NCBI Taxonomy" id="171969"/>
    <lineage>
        <taxon>Eukaryota</taxon>
        <taxon>Viridiplantae</taxon>
        <taxon>Streptophyta</taxon>
        <taxon>Embryophyta</taxon>
        <taxon>Tracheophyta</taxon>
        <taxon>Spermatophyta</taxon>
        <taxon>Magnoliopsida</taxon>
        <taxon>eudicotyledons</taxon>
        <taxon>Gunneridae</taxon>
        <taxon>Pentapetalae</taxon>
        <taxon>Caryophyllales</taxon>
        <taxon>Cactineae</taxon>
        <taxon>Cactaceae</taxon>
        <taxon>Cactoideae</taxon>
        <taxon>Echinocereeae</taxon>
        <taxon>Carnegiea</taxon>
    </lineage>
</organism>
<keyword evidence="1" id="KW-0175">Coiled coil</keyword>
<name>A0A9Q1GT96_9CARY</name>
<keyword evidence="3" id="KW-1185">Reference proteome</keyword>
<protein>
    <submittedName>
        <fullName evidence="2">Uncharacterized protein</fullName>
    </submittedName>
</protein>
<evidence type="ECO:0000313" key="2">
    <source>
        <dbReference type="EMBL" id="KAJ8424193.1"/>
    </source>
</evidence>
<sequence>MSSSFSSDFSLKEFTRDPKPAAKYEEFKELHMSRIEKEGADNLSLKEAYLLVMKEKSGYHRGFGFGPQPPRKGRGQCTEVRVEIAAEIQQLQQKEAALQVGELQTTNSELKAKIERMKSEAIERDNKLKQELMERERKHKKEAIERDKKIRAEVMEMLHNLNCGI</sequence>
<evidence type="ECO:0000256" key="1">
    <source>
        <dbReference type="SAM" id="Coils"/>
    </source>
</evidence>
<feature type="coiled-coil region" evidence="1">
    <location>
        <begin position="100"/>
        <end position="142"/>
    </location>
</feature>
<comment type="caution">
    <text evidence="2">The sequence shown here is derived from an EMBL/GenBank/DDBJ whole genome shotgun (WGS) entry which is preliminary data.</text>
</comment>
<dbReference type="EMBL" id="JAKOGI010001742">
    <property type="protein sequence ID" value="KAJ8424193.1"/>
    <property type="molecule type" value="Genomic_DNA"/>
</dbReference>
<proteinExistence type="predicted"/>